<evidence type="ECO:0000313" key="2">
    <source>
        <dbReference type="WBParaSite" id="PTRK_0000725050.1"/>
    </source>
</evidence>
<name>A0A0N4ZH87_PARTI</name>
<protein>
    <submittedName>
        <fullName evidence="2">Uncharacterized protein</fullName>
    </submittedName>
</protein>
<reference evidence="2" key="1">
    <citation type="submission" date="2017-02" db="UniProtKB">
        <authorList>
            <consortium name="WormBaseParasite"/>
        </authorList>
    </citation>
    <scope>IDENTIFICATION</scope>
</reference>
<dbReference type="WBParaSite" id="PTRK_0000725050.1">
    <property type="protein sequence ID" value="PTRK_0000725050.1"/>
    <property type="gene ID" value="PTRK_0000725050"/>
</dbReference>
<sequence>MKPKRRNSKRLSIIQKKKENKVDEYTLHKIIEDDEIQFDKIRKMINDCSKQPLNFELNVSTSSESESTEKK</sequence>
<proteinExistence type="predicted"/>
<organism evidence="1 2">
    <name type="scientific">Parastrongyloides trichosuri</name>
    <name type="common">Possum-specific nematode worm</name>
    <dbReference type="NCBI Taxonomy" id="131310"/>
    <lineage>
        <taxon>Eukaryota</taxon>
        <taxon>Metazoa</taxon>
        <taxon>Ecdysozoa</taxon>
        <taxon>Nematoda</taxon>
        <taxon>Chromadorea</taxon>
        <taxon>Rhabditida</taxon>
        <taxon>Tylenchina</taxon>
        <taxon>Panagrolaimomorpha</taxon>
        <taxon>Strongyloidoidea</taxon>
        <taxon>Strongyloididae</taxon>
        <taxon>Parastrongyloides</taxon>
    </lineage>
</organism>
<dbReference type="AlphaFoldDB" id="A0A0N4ZH87"/>
<dbReference type="Proteomes" id="UP000038045">
    <property type="component" value="Unplaced"/>
</dbReference>
<keyword evidence="1" id="KW-1185">Reference proteome</keyword>
<accession>A0A0N4ZH87</accession>
<evidence type="ECO:0000313" key="1">
    <source>
        <dbReference type="Proteomes" id="UP000038045"/>
    </source>
</evidence>